<dbReference type="GO" id="GO:0042720">
    <property type="term" value="C:mitochondrial inner membrane peptidase complex"/>
    <property type="evidence" value="ECO:0007669"/>
    <property type="project" value="InterPro"/>
</dbReference>
<dbReference type="OrthoDB" id="3983163at2759"/>
<dbReference type="VEuPathDB" id="FungiDB:RhiirFUN_024707"/>
<comment type="caution">
    <text evidence="1">The sequence shown here is derived from an EMBL/GenBank/DDBJ whole genome shotgun (WGS) entry which is preliminary data.</text>
</comment>
<dbReference type="InterPro" id="IPR024645">
    <property type="entry name" value="Mitochondr_Som1"/>
</dbReference>
<protein>
    <submittedName>
        <fullName evidence="1">Uncharacterized protein</fullName>
    </submittedName>
</protein>
<dbReference type="EMBL" id="LLXI01000043">
    <property type="protein sequence ID" value="PKY38859.1"/>
    <property type="molecule type" value="Genomic_DNA"/>
</dbReference>
<reference evidence="1 2" key="1">
    <citation type="submission" date="2015-10" db="EMBL/GenBank/DDBJ databases">
        <title>Genome analyses suggest a sexual origin of heterokaryosis in a supposedly ancient asexual fungus.</title>
        <authorList>
            <person name="Ropars J."/>
            <person name="Sedzielewska K."/>
            <person name="Noel J."/>
            <person name="Charron P."/>
            <person name="Farinelli L."/>
            <person name="Marton T."/>
            <person name="Kruger M."/>
            <person name="Pelin A."/>
            <person name="Brachmann A."/>
            <person name="Corradi N."/>
        </authorList>
    </citation>
    <scope>NUCLEOTIDE SEQUENCE [LARGE SCALE GENOMIC DNA]</scope>
    <source>
        <strain evidence="1 2">A4</strain>
    </source>
</reference>
<dbReference type="AlphaFoldDB" id="A0A2I1FWT9"/>
<sequence>MNNKEIPSTKIEPIIKPKCNLFELVQYQCIIKDDRVICSPFVRIFKRCAGKPTVEITPYYDDEGSPIEPNIKEIDHAQDLARC</sequence>
<organism evidence="1 2">
    <name type="scientific">Rhizophagus irregularis</name>
    <dbReference type="NCBI Taxonomy" id="588596"/>
    <lineage>
        <taxon>Eukaryota</taxon>
        <taxon>Fungi</taxon>
        <taxon>Fungi incertae sedis</taxon>
        <taxon>Mucoromycota</taxon>
        <taxon>Glomeromycotina</taxon>
        <taxon>Glomeromycetes</taxon>
        <taxon>Glomerales</taxon>
        <taxon>Glomeraceae</taxon>
        <taxon>Rhizophagus</taxon>
    </lineage>
</organism>
<keyword evidence="2" id="KW-1185">Reference proteome</keyword>
<dbReference type="VEuPathDB" id="FungiDB:RhiirA1_409908"/>
<evidence type="ECO:0000313" key="2">
    <source>
        <dbReference type="Proteomes" id="UP000234323"/>
    </source>
</evidence>
<evidence type="ECO:0000313" key="1">
    <source>
        <dbReference type="EMBL" id="PKY38859.1"/>
    </source>
</evidence>
<name>A0A2I1FWT9_9GLOM</name>
<dbReference type="Proteomes" id="UP000234323">
    <property type="component" value="Unassembled WGS sequence"/>
</dbReference>
<gene>
    <name evidence="1" type="ORF">RhiirA4_537623</name>
</gene>
<proteinExistence type="predicted"/>
<accession>A0A2I1FWT9</accession>
<dbReference type="Pfam" id="PF11093">
    <property type="entry name" value="Mitochondr_Som1"/>
    <property type="match status" value="1"/>
</dbReference>
<dbReference type="VEuPathDB" id="FungiDB:FUN_025345"/>